<dbReference type="InterPro" id="IPR020846">
    <property type="entry name" value="MFS_dom"/>
</dbReference>
<keyword evidence="4" id="KW-0812">Transmembrane</keyword>
<feature type="transmembrane region" description="Helical" evidence="4">
    <location>
        <begin position="328"/>
        <end position="348"/>
    </location>
</feature>
<feature type="transmembrane region" description="Helical" evidence="4">
    <location>
        <begin position="268"/>
        <end position="290"/>
    </location>
</feature>
<comment type="similarity">
    <text evidence="2">Belongs to the major facilitator superfamily. Monocarboxylate porter (TC 2.A.1.13) family.</text>
</comment>
<proteinExistence type="inferred from homology"/>
<dbReference type="CDD" id="cd17352">
    <property type="entry name" value="MFS_MCT_SLC16"/>
    <property type="match status" value="1"/>
</dbReference>
<feature type="transmembrane region" description="Helical" evidence="4">
    <location>
        <begin position="297"/>
        <end position="316"/>
    </location>
</feature>
<keyword evidence="7" id="KW-1185">Reference proteome</keyword>
<dbReference type="PANTHER" id="PTHR11360">
    <property type="entry name" value="MONOCARBOXYLATE TRANSPORTER"/>
    <property type="match status" value="1"/>
</dbReference>
<feature type="transmembrane region" description="Helical" evidence="4">
    <location>
        <begin position="405"/>
        <end position="424"/>
    </location>
</feature>
<dbReference type="SUPFAM" id="SSF103473">
    <property type="entry name" value="MFS general substrate transporter"/>
    <property type="match status" value="1"/>
</dbReference>
<feature type="region of interest" description="Disordered" evidence="3">
    <location>
        <begin position="120"/>
        <end position="159"/>
    </location>
</feature>
<name>A0A9P9WN11_9PEZI</name>
<dbReference type="InterPro" id="IPR011701">
    <property type="entry name" value="MFS"/>
</dbReference>
<dbReference type="GO" id="GO:0017183">
    <property type="term" value="P:protein histidyl modification to diphthamide"/>
    <property type="evidence" value="ECO:0007669"/>
    <property type="project" value="InterPro"/>
</dbReference>
<feature type="transmembrane region" description="Helical" evidence="4">
    <location>
        <begin position="498"/>
        <end position="520"/>
    </location>
</feature>
<reference evidence="6" key="1">
    <citation type="submission" date="2021-03" db="EMBL/GenBank/DDBJ databases">
        <title>Revisited historic fungal species revealed as producer of novel bioactive compounds through whole genome sequencing and comparative genomics.</title>
        <authorList>
            <person name="Vignolle G.A."/>
            <person name="Hochenegger N."/>
            <person name="Mach R.L."/>
            <person name="Mach-Aigner A.R."/>
            <person name="Javad Rahimi M."/>
            <person name="Salim K.A."/>
            <person name="Chan C.M."/>
            <person name="Lim L.B.L."/>
            <person name="Cai F."/>
            <person name="Druzhinina I.S."/>
            <person name="U'Ren J.M."/>
            <person name="Derntl C."/>
        </authorList>
    </citation>
    <scope>NUCLEOTIDE SEQUENCE</scope>
    <source>
        <strain evidence="6">TUCIM 5799</strain>
    </source>
</reference>
<feature type="transmembrane region" description="Helical" evidence="4">
    <location>
        <begin position="169"/>
        <end position="187"/>
    </location>
</feature>
<dbReference type="PANTHER" id="PTHR11360:SF177">
    <property type="entry name" value="RIBOFLAVIN TRANSPORTER MCH5"/>
    <property type="match status" value="1"/>
</dbReference>
<dbReference type="EMBL" id="JAFIMR010000012">
    <property type="protein sequence ID" value="KAI1871720.1"/>
    <property type="molecule type" value="Genomic_DNA"/>
</dbReference>
<dbReference type="InterPro" id="IPR016435">
    <property type="entry name" value="DPH1/DPH2"/>
</dbReference>
<feature type="transmembrane region" description="Helical" evidence="4">
    <location>
        <begin position="210"/>
        <end position="232"/>
    </location>
</feature>
<evidence type="ECO:0000256" key="3">
    <source>
        <dbReference type="SAM" id="MobiDB-lite"/>
    </source>
</evidence>
<feature type="transmembrane region" description="Helical" evidence="4">
    <location>
        <begin position="378"/>
        <end position="399"/>
    </location>
</feature>
<feature type="transmembrane region" description="Helical" evidence="4">
    <location>
        <begin position="532"/>
        <end position="555"/>
    </location>
</feature>
<dbReference type="Pfam" id="PF07690">
    <property type="entry name" value="MFS_1"/>
    <property type="match status" value="1"/>
</dbReference>
<keyword evidence="4" id="KW-1133">Transmembrane helix</keyword>
<gene>
    <name evidence="6" type="ORF">JX265_005706</name>
</gene>
<evidence type="ECO:0000256" key="4">
    <source>
        <dbReference type="SAM" id="Phobius"/>
    </source>
</evidence>
<comment type="caution">
    <text evidence="6">The sequence shown here is derived from an EMBL/GenBank/DDBJ whole genome shotgun (WGS) entry which is preliminary data.</text>
</comment>
<dbReference type="Gene3D" id="1.20.1250.20">
    <property type="entry name" value="MFS general substrate transporter like domains"/>
    <property type="match status" value="2"/>
</dbReference>
<evidence type="ECO:0000256" key="2">
    <source>
        <dbReference type="ARBA" id="ARBA00006727"/>
    </source>
</evidence>
<comment type="subcellular location">
    <subcellularLocation>
        <location evidence="1">Membrane</location>
        <topology evidence="1">Multi-pass membrane protein</topology>
    </subcellularLocation>
</comment>
<dbReference type="InterPro" id="IPR036259">
    <property type="entry name" value="MFS_trans_sf"/>
</dbReference>
<sequence length="564" mass="60797">MLRQRKSMAKVGWHIFGKASRDRFPRALDLRQRCVHQTVKWATHGPRISDGNIVNLRVMATASSGGSAGDGAGDGAEDTKRYTARSLESRCGAPSFTPKPKHKFEPRLSVLRGPFMTPEANHADDSCQDSRNIGGEIQTPRAEPLPDGHPPADGDAEQNLTFPEGGLQAWLVVLGSFCAMLSVYGLINSSAVFESYFSTNQLADYDSSSIGWIFSVYLFIVFFAGIQVGPVFDRHGPRILVAVGSLLTVASQLILGLCVEYYQILLTYSVLGGIGGALLNVPAYGVIAHYFKERRGLATGIAATAGSVGGIIFPLLLQGLLPKLGFAWTTRIIGLILLGLSVPANLLLRTRLPPSDKLVSVIPDWSLFKDLKFSLSCAGVWFLEWGIFVPLTFVVSYAADYGQDATSAYILLVYLNVGSFFGRFLPGFLADKIGRFNVIVLTISLCVITLLAFWLPAGSSRALLIVFVVTFGFASGSNLGLYPVCLGQLCDSREYGRVYSTALMVGSFGTLTSVPIGGALRDVGSLHQGWTAIILFSALSYAVAMSCFLGVRVLAVSWGVKKVF</sequence>
<evidence type="ECO:0000313" key="7">
    <source>
        <dbReference type="Proteomes" id="UP000829685"/>
    </source>
</evidence>
<dbReference type="GO" id="GO:0090560">
    <property type="term" value="F:2-(3-amino-3-carboxypropyl)histidine synthase activity"/>
    <property type="evidence" value="ECO:0007669"/>
    <property type="project" value="InterPro"/>
</dbReference>
<feature type="transmembrane region" description="Helical" evidence="4">
    <location>
        <begin position="436"/>
        <end position="456"/>
    </location>
</feature>
<dbReference type="GO" id="GO:0022857">
    <property type="term" value="F:transmembrane transporter activity"/>
    <property type="evidence" value="ECO:0007669"/>
    <property type="project" value="InterPro"/>
</dbReference>
<feature type="transmembrane region" description="Helical" evidence="4">
    <location>
        <begin position="462"/>
        <end position="486"/>
    </location>
</feature>
<dbReference type="AlphaFoldDB" id="A0A9P9WN11"/>
<dbReference type="InterPro" id="IPR050327">
    <property type="entry name" value="Proton-linked_MCT"/>
</dbReference>
<organism evidence="6 7">
    <name type="scientific">Neoarthrinium moseri</name>
    <dbReference type="NCBI Taxonomy" id="1658444"/>
    <lineage>
        <taxon>Eukaryota</taxon>
        <taxon>Fungi</taxon>
        <taxon>Dikarya</taxon>
        <taxon>Ascomycota</taxon>
        <taxon>Pezizomycotina</taxon>
        <taxon>Sordariomycetes</taxon>
        <taxon>Xylariomycetidae</taxon>
        <taxon>Amphisphaeriales</taxon>
        <taxon>Apiosporaceae</taxon>
        <taxon>Neoarthrinium</taxon>
    </lineage>
</organism>
<dbReference type="GO" id="GO:0016020">
    <property type="term" value="C:membrane"/>
    <property type="evidence" value="ECO:0007669"/>
    <property type="project" value="UniProtKB-SubCell"/>
</dbReference>
<feature type="domain" description="Major facilitator superfamily (MFS) profile" evidence="5">
    <location>
        <begin position="168"/>
        <end position="564"/>
    </location>
</feature>
<feature type="transmembrane region" description="Helical" evidence="4">
    <location>
        <begin position="239"/>
        <end position="262"/>
    </location>
</feature>
<evidence type="ECO:0000259" key="5">
    <source>
        <dbReference type="PROSITE" id="PS50850"/>
    </source>
</evidence>
<accession>A0A9P9WN11</accession>
<keyword evidence="4" id="KW-0472">Membrane</keyword>
<protein>
    <recommendedName>
        <fullName evidence="5">Major facilitator superfamily (MFS) profile domain-containing protein</fullName>
    </recommendedName>
</protein>
<dbReference type="PROSITE" id="PS50850">
    <property type="entry name" value="MFS"/>
    <property type="match status" value="1"/>
</dbReference>
<evidence type="ECO:0000313" key="6">
    <source>
        <dbReference type="EMBL" id="KAI1871720.1"/>
    </source>
</evidence>
<dbReference type="SFLD" id="SFLDS00032">
    <property type="entry name" value="Radical_SAM_3-amino-3-carboxyp"/>
    <property type="match status" value="1"/>
</dbReference>
<dbReference type="Proteomes" id="UP000829685">
    <property type="component" value="Unassembled WGS sequence"/>
</dbReference>
<evidence type="ECO:0000256" key="1">
    <source>
        <dbReference type="ARBA" id="ARBA00004141"/>
    </source>
</evidence>